<dbReference type="InterPro" id="IPR057739">
    <property type="entry name" value="Glyco_hydro_29_N"/>
</dbReference>
<comment type="caution">
    <text evidence="8">The sequence shown here is derived from an EMBL/GenBank/DDBJ whole genome shotgun (WGS) entry which is preliminary data.</text>
</comment>
<comment type="similarity">
    <text evidence="1">Belongs to the glycosyl hydrolase 29 family.</text>
</comment>
<dbReference type="PANTHER" id="PTHR10030">
    <property type="entry name" value="ALPHA-L-FUCOSIDASE"/>
    <property type="match status" value="1"/>
</dbReference>
<name>A0A9W7ADG1_9STRA</name>
<evidence type="ECO:0000256" key="6">
    <source>
        <dbReference type="SAM" id="SignalP"/>
    </source>
</evidence>
<dbReference type="InterPro" id="IPR000933">
    <property type="entry name" value="Glyco_hydro_29"/>
</dbReference>
<evidence type="ECO:0000256" key="2">
    <source>
        <dbReference type="ARBA" id="ARBA00012662"/>
    </source>
</evidence>
<keyword evidence="3 6" id="KW-0732">Signal</keyword>
<dbReference type="Proteomes" id="UP001162640">
    <property type="component" value="Unassembled WGS sequence"/>
</dbReference>
<proteinExistence type="inferred from homology"/>
<dbReference type="Gene3D" id="2.60.120.260">
    <property type="entry name" value="Galactose-binding domain-like"/>
    <property type="match status" value="1"/>
</dbReference>
<keyword evidence="5" id="KW-0326">Glycosidase</keyword>
<feature type="domain" description="Glycoside hydrolase family 29 N-terminal" evidence="7">
    <location>
        <begin position="57"/>
        <end position="346"/>
    </location>
</feature>
<dbReference type="GO" id="GO:0006004">
    <property type="term" value="P:fucose metabolic process"/>
    <property type="evidence" value="ECO:0007669"/>
    <property type="project" value="TreeGrafter"/>
</dbReference>
<dbReference type="InterPro" id="IPR017853">
    <property type="entry name" value="GH"/>
</dbReference>
<evidence type="ECO:0000313" key="9">
    <source>
        <dbReference type="Proteomes" id="UP001162640"/>
    </source>
</evidence>
<dbReference type="GO" id="GO:0005764">
    <property type="term" value="C:lysosome"/>
    <property type="evidence" value="ECO:0007669"/>
    <property type="project" value="TreeGrafter"/>
</dbReference>
<keyword evidence="4" id="KW-0378">Hydrolase</keyword>
<evidence type="ECO:0000256" key="5">
    <source>
        <dbReference type="ARBA" id="ARBA00023295"/>
    </source>
</evidence>
<gene>
    <name evidence="8" type="ORF">TL16_g05288</name>
</gene>
<feature type="chain" id="PRO_5040944458" description="alpha-L-fucosidase" evidence="6">
    <location>
        <begin position="17"/>
        <end position="446"/>
    </location>
</feature>
<organism evidence="8 9">
    <name type="scientific">Triparma laevis f. inornata</name>
    <dbReference type="NCBI Taxonomy" id="1714386"/>
    <lineage>
        <taxon>Eukaryota</taxon>
        <taxon>Sar</taxon>
        <taxon>Stramenopiles</taxon>
        <taxon>Ochrophyta</taxon>
        <taxon>Bolidophyceae</taxon>
        <taxon>Parmales</taxon>
        <taxon>Triparmaceae</taxon>
        <taxon>Triparma</taxon>
    </lineage>
</organism>
<feature type="signal peptide" evidence="6">
    <location>
        <begin position="1"/>
        <end position="16"/>
    </location>
</feature>
<dbReference type="GO" id="GO:0016139">
    <property type="term" value="P:glycoside catabolic process"/>
    <property type="evidence" value="ECO:0007669"/>
    <property type="project" value="TreeGrafter"/>
</dbReference>
<evidence type="ECO:0000256" key="1">
    <source>
        <dbReference type="ARBA" id="ARBA00007951"/>
    </source>
</evidence>
<dbReference type="EMBL" id="BLQM01000153">
    <property type="protein sequence ID" value="GMH69959.1"/>
    <property type="molecule type" value="Genomic_DNA"/>
</dbReference>
<dbReference type="Gene3D" id="3.20.20.80">
    <property type="entry name" value="Glycosidases"/>
    <property type="match status" value="1"/>
</dbReference>
<sequence>MLKIVLLTLAAVATSAQVQPTHPQLHYLQNEIMFLIHFNMGTYTYNGDPSCNPDNWNVKADYADGPSSDPQLFDPEKLDIQNWIQSMNDVGAKHAVLTAKHGCGFLLWPTKTLFDDGTNYPYHVGNSKGGRDVAGEFAEQMQAAGLGHGFYYSLPRNYYLNVDAMAVQGEDTWLENMANVTQDEFERIAMEQLDELWSNYGSFTEIWFDGGYSDSFKTKVQELLEEKQPNAVTFGGFGIGKHPVCWVGTETGLPDSEGIWIAGTENVGDYTSSNACPKGCDTTLQDDDFWFFETTKGIRELDDLKNVYHKTVGSNGVLEIDLAVNRDGVVEPSHAARYKELGDWIRSCYAEEVKDVVDRVVLREDMSEHGQNILSFKIQATTEENESWVDVWVGETVGIGNKKIVLLDEPLENVTGLKVAVTELIGGDGSDYGDLTVSGHGGEGCK</sequence>
<dbReference type="PANTHER" id="PTHR10030:SF37">
    <property type="entry name" value="ALPHA-L-FUCOSIDASE-RELATED"/>
    <property type="match status" value="1"/>
</dbReference>
<evidence type="ECO:0000256" key="3">
    <source>
        <dbReference type="ARBA" id="ARBA00022729"/>
    </source>
</evidence>
<reference evidence="9" key="1">
    <citation type="journal article" date="2023" name="Commun. Biol.">
        <title>Genome analysis of Parmales, the sister group of diatoms, reveals the evolutionary specialization of diatoms from phago-mixotrophs to photoautotrophs.</title>
        <authorList>
            <person name="Ban H."/>
            <person name="Sato S."/>
            <person name="Yoshikawa S."/>
            <person name="Yamada K."/>
            <person name="Nakamura Y."/>
            <person name="Ichinomiya M."/>
            <person name="Sato N."/>
            <person name="Blanc-Mathieu R."/>
            <person name="Endo H."/>
            <person name="Kuwata A."/>
            <person name="Ogata H."/>
        </authorList>
    </citation>
    <scope>NUCLEOTIDE SEQUENCE [LARGE SCALE GENOMIC DNA]</scope>
</reference>
<evidence type="ECO:0000313" key="8">
    <source>
        <dbReference type="EMBL" id="GMH69959.1"/>
    </source>
</evidence>
<dbReference type="EC" id="3.2.1.51" evidence="2"/>
<accession>A0A9W7ADG1</accession>
<dbReference type="SMART" id="SM00812">
    <property type="entry name" value="Alpha_L_fucos"/>
    <property type="match status" value="1"/>
</dbReference>
<evidence type="ECO:0000259" key="7">
    <source>
        <dbReference type="Pfam" id="PF01120"/>
    </source>
</evidence>
<dbReference type="GO" id="GO:0004560">
    <property type="term" value="F:alpha-L-fucosidase activity"/>
    <property type="evidence" value="ECO:0007669"/>
    <property type="project" value="UniProtKB-EC"/>
</dbReference>
<dbReference type="AlphaFoldDB" id="A0A9W7ADG1"/>
<dbReference type="SUPFAM" id="SSF51445">
    <property type="entry name" value="(Trans)glycosidases"/>
    <property type="match status" value="1"/>
</dbReference>
<evidence type="ECO:0000256" key="4">
    <source>
        <dbReference type="ARBA" id="ARBA00022801"/>
    </source>
</evidence>
<protein>
    <recommendedName>
        <fullName evidence="2">alpha-L-fucosidase</fullName>
        <ecNumber evidence="2">3.2.1.51</ecNumber>
    </recommendedName>
</protein>
<dbReference type="Pfam" id="PF01120">
    <property type="entry name" value="Alpha_L_fucos"/>
    <property type="match status" value="1"/>
</dbReference>